<evidence type="ECO:0000313" key="2">
    <source>
        <dbReference type="Proteomes" id="UP000268350"/>
    </source>
</evidence>
<name>A0A3B0JPE8_DROGU</name>
<evidence type="ECO:0000313" key="1">
    <source>
        <dbReference type="EMBL" id="SPP75489.1"/>
    </source>
</evidence>
<dbReference type="AlphaFoldDB" id="A0A3B0JPE8"/>
<protein>
    <submittedName>
        <fullName evidence="1">Uncharacterized protein</fullName>
    </submittedName>
</protein>
<gene>
    <name evidence="1" type="ORF">DGUA_6G003301</name>
</gene>
<proteinExistence type="predicted"/>
<reference evidence="2" key="1">
    <citation type="submission" date="2018-01" db="EMBL/GenBank/DDBJ databases">
        <authorList>
            <person name="Alioto T."/>
            <person name="Alioto T."/>
        </authorList>
    </citation>
    <scope>NUCLEOTIDE SEQUENCE [LARGE SCALE GENOMIC DNA]</scope>
</reference>
<organism evidence="1 2">
    <name type="scientific">Drosophila guanche</name>
    <name type="common">Fruit fly</name>
    <dbReference type="NCBI Taxonomy" id="7266"/>
    <lineage>
        <taxon>Eukaryota</taxon>
        <taxon>Metazoa</taxon>
        <taxon>Ecdysozoa</taxon>
        <taxon>Arthropoda</taxon>
        <taxon>Hexapoda</taxon>
        <taxon>Insecta</taxon>
        <taxon>Pterygota</taxon>
        <taxon>Neoptera</taxon>
        <taxon>Endopterygota</taxon>
        <taxon>Diptera</taxon>
        <taxon>Brachycera</taxon>
        <taxon>Muscomorpha</taxon>
        <taxon>Ephydroidea</taxon>
        <taxon>Drosophilidae</taxon>
        <taxon>Drosophila</taxon>
        <taxon>Sophophora</taxon>
    </lineage>
</organism>
<keyword evidence="2" id="KW-1185">Reference proteome</keyword>
<dbReference type="EMBL" id="OUUW01000001">
    <property type="protein sequence ID" value="SPP75489.1"/>
    <property type="molecule type" value="Genomic_DNA"/>
</dbReference>
<accession>A0A3B0JPE8</accession>
<sequence>MVDMEEDMDMVDHHIMAAAGITDRRIIMDRRTIITDRVDPAACAAQYPKTWSSL</sequence>
<dbReference type="Proteomes" id="UP000268350">
    <property type="component" value="Unassembled WGS sequence"/>
</dbReference>